<feature type="active site" evidence="10 11">
    <location>
        <position position="189"/>
    </location>
</feature>
<protein>
    <recommendedName>
        <fullName evidence="13">Calpain catalytic domain-containing protein</fullName>
    </recommendedName>
</protein>
<dbReference type="FunFam" id="3.90.70.10:FF:000010">
    <property type="entry name" value="Calpain 15"/>
    <property type="match status" value="1"/>
</dbReference>
<evidence type="ECO:0000256" key="12">
    <source>
        <dbReference type="SAM" id="SignalP"/>
    </source>
</evidence>
<evidence type="ECO:0000256" key="1">
    <source>
        <dbReference type="ARBA" id="ARBA00007623"/>
    </source>
</evidence>
<dbReference type="Pfam" id="PF01067">
    <property type="entry name" value="Calpain_III"/>
    <property type="match status" value="1"/>
</dbReference>
<accession>A0A6B2L3T8</accession>
<keyword evidence="7 11" id="KW-0378">Hydrolase</keyword>
<evidence type="ECO:0000256" key="10">
    <source>
        <dbReference type="PIRSR" id="PIRSR622684-1"/>
    </source>
</evidence>
<feature type="active site" evidence="10 11">
    <location>
        <position position="168"/>
    </location>
</feature>
<dbReference type="SMART" id="SM00720">
    <property type="entry name" value="calpain_III"/>
    <property type="match status" value="1"/>
</dbReference>
<evidence type="ECO:0000256" key="2">
    <source>
        <dbReference type="ARBA" id="ARBA00022553"/>
    </source>
</evidence>
<evidence type="ECO:0000256" key="3">
    <source>
        <dbReference type="ARBA" id="ARBA00022670"/>
    </source>
</evidence>
<sequence>MGDCYLLSAMSVLAVQFNLLKVLFVASSPEHGIYQVKFFKNGDWVVVTVDDLVPVIQNRIAFSKCADPSEVWVPIMEKAYAKLHGSYQAIESGSTAAALTDLTGEPTDVLNLANEDIQLKIQKPVNDKDSFWSELMYYVSEKYLIGAACTAKSVGSEADTGQGILANHAYGLLTAVKLDNSTHLISLRNPWGEHEWRGAWSDGDSKWNERILKQLNYQFSDDGVFWMDYTDFVKQFNQLVVCRMVTDSFGDMWKRHSLNGEWVGAKAGGTVHCPTWKNNPQYGFVNEKENELLFFLSQPDARMLGKGKTYTEAIGFNIWKTEDINKRVERPIKNDLVQMIPFQSARDATLYLRLPAGKYIVIPQTYNAGVNMKYYFSIFSKDAIKVNNL</sequence>
<evidence type="ECO:0000313" key="14">
    <source>
        <dbReference type="EMBL" id="NDV31620.1"/>
    </source>
</evidence>
<evidence type="ECO:0000256" key="7">
    <source>
        <dbReference type="ARBA" id="ARBA00022801"/>
    </source>
</evidence>
<dbReference type="GO" id="GO:0006508">
    <property type="term" value="P:proteolysis"/>
    <property type="evidence" value="ECO:0007669"/>
    <property type="project" value="UniProtKB-KW"/>
</dbReference>
<keyword evidence="4" id="KW-0479">Metal-binding</keyword>
<name>A0A6B2L3T8_9EUKA</name>
<dbReference type="EMBL" id="GIBP01002651">
    <property type="protein sequence ID" value="NDV31620.1"/>
    <property type="molecule type" value="Transcribed_RNA"/>
</dbReference>
<evidence type="ECO:0000256" key="4">
    <source>
        <dbReference type="ARBA" id="ARBA00022723"/>
    </source>
</evidence>
<feature type="chain" id="PRO_5025603534" description="Calpain catalytic domain-containing protein" evidence="12">
    <location>
        <begin position="28"/>
        <end position="389"/>
    </location>
</feature>
<feature type="signal peptide" evidence="12">
    <location>
        <begin position="1"/>
        <end position="27"/>
    </location>
</feature>
<dbReference type="Gene3D" id="2.60.120.380">
    <property type="match status" value="1"/>
</dbReference>
<evidence type="ECO:0000256" key="5">
    <source>
        <dbReference type="ARBA" id="ARBA00022737"/>
    </source>
</evidence>
<dbReference type="PRINTS" id="PR00704">
    <property type="entry name" value="CALPAIN"/>
</dbReference>
<evidence type="ECO:0000256" key="9">
    <source>
        <dbReference type="ARBA" id="ARBA00022833"/>
    </source>
</evidence>
<keyword evidence="12" id="KW-0732">Signal</keyword>
<keyword evidence="6" id="KW-0863">Zinc-finger</keyword>
<dbReference type="SMART" id="SM00230">
    <property type="entry name" value="CysPc"/>
    <property type="match status" value="1"/>
</dbReference>
<dbReference type="Pfam" id="PF00648">
    <property type="entry name" value="Peptidase_C2"/>
    <property type="match status" value="1"/>
</dbReference>
<evidence type="ECO:0000256" key="11">
    <source>
        <dbReference type="PROSITE-ProRule" id="PRU00239"/>
    </source>
</evidence>
<dbReference type="AlphaFoldDB" id="A0A6B2L3T8"/>
<evidence type="ECO:0000259" key="13">
    <source>
        <dbReference type="PROSITE" id="PS50203"/>
    </source>
</evidence>
<dbReference type="SUPFAM" id="SSF54001">
    <property type="entry name" value="Cysteine proteinases"/>
    <property type="match status" value="1"/>
</dbReference>
<keyword evidence="9" id="KW-0862">Zinc</keyword>
<dbReference type="SUPFAM" id="SSF49758">
    <property type="entry name" value="Calpain large subunit, middle domain (domain III)"/>
    <property type="match status" value="1"/>
</dbReference>
<keyword evidence="8 11" id="KW-0788">Thiol protease</keyword>
<feature type="active site" evidence="10 11">
    <location>
        <position position="4"/>
    </location>
</feature>
<dbReference type="InterPro" id="IPR038765">
    <property type="entry name" value="Papain-like_cys_pep_sf"/>
</dbReference>
<dbReference type="GO" id="GO:0008270">
    <property type="term" value="F:zinc ion binding"/>
    <property type="evidence" value="ECO:0007669"/>
    <property type="project" value="UniProtKB-KW"/>
</dbReference>
<keyword evidence="3 11" id="KW-0645">Protease</keyword>
<feature type="domain" description="Calpain catalytic" evidence="13">
    <location>
        <begin position="1"/>
        <end position="245"/>
    </location>
</feature>
<dbReference type="InterPro" id="IPR022684">
    <property type="entry name" value="Calpain_cysteine_protease"/>
</dbReference>
<dbReference type="InterPro" id="IPR022682">
    <property type="entry name" value="Calpain_domain_III"/>
</dbReference>
<dbReference type="InterPro" id="IPR036213">
    <property type="entry name" value="Calpain_III_sf"/>
</dbReference>
<dbReference type="PROSITE" id="PS50203">
    <property type="entry name" value="CALPAIN_CAT"/>
    <property type="match status" value="1"/>
</dbReference>
<evidence type="ECO:0000256" key="6">
    <source>
        <dbReference type="ARBA" id="ARBA00022771"/>
    </source>
</evidence>
<dbReference type="CDD" id="cd00044">
    <property type="entry name" value="CysPc"/>
    <property type="match status" value="1"/>
</dbReference>
<organism evidence="14">
    <name type="scientific">Arcella intermedia</name>
    <dbReference type="NCBI Taxonomy" id="1963864"/>
    <lineage>
        <taxon>Eukaryota</taxon>
        <taxon>Amoebozoa</taxon>
        <taxon>Tubulinea</taxon>
        <taxon>Elardia</taxon>
        <taxon>Arcellinida</taxon>
        <taxon>Sphaerothecina</taxon>
        <taxon>Arcellidae</taxon>
        <taxon>Arcella</taxon>
    </lineage>
</organism>
<dbReference type="InterPro" id="IPR022683">
    <property type="entry name" value="Calpain_III"/>
</dbReference>
<keyword evidence="5" id="KW-0677">Repeat</keyword>
<dbReference type="PANTHER" id="PTHR10183:SF379">
    <property type="entry name" value="CALPAIN-5"/>
    <property type="match status" value="1"/>
</dbReference>
<reference evidence="14" key="1">
    <citation type="journal article" date="2020" name="J. Eukaryot. Microbiol.">
        <title>De novo Sequencing, Assembly and Annotation of the Transcriptome for the Free-Living Testate Amoeba Arcella intermedia.</title>
        <authorList>
            <person name="Ribeiro G.M."/>
            <person name="Porfirio-Sousa A.L."/>
            <person name="Maurer-Alcala X.X."/>
            <person name="Katz L.A."/>
            <person name="Lahr D.J.G."/>
        </authorList>
    </citation>
    <scope>NUCLEOTIDE SEQUENCE</scope>
</reference>
<dbReference type="PANTHER" id="PTHR10183">
    <property type="entry name" value="CALPAIN"/>
    <property type="match status" value="1"/>
</dbReference>
<keyword evidence="2" id="KW-0597">Phosphoprotein</keyword>
<evidence type="ECO:0000256" key="8">
    <source>
        <dbReference type="ARBA" id="ARBA00022807"/>
    </source>
</evidence>
<dbReference type="Gene3D" id="3.90.70.10">
    <property type="entry name" value="Cysteine proteinases"/>
    <property type="match status" value="1"/>
</dbReference>
<dbReference type="InterPro" id="IPR001300">
    <property type="entry name" value="Peptidase_C2_calpain_cat"/>
</dbReference>
<dbReference type="GO" id="GO:0004198">
    <property type="term" value="F:calcium-dependent cysteine-type endopeptidase activity"/>
    <property type="evidence" value="ECO:0007669"/>
    <property type="project" value="InterPro"/>
</dbReference>
<proteinExistence type="inferred from homology"/>
<comment type="similarity">
    <text evidence="1">Belongs to the peptidase C2 family.</text>
</comment>